<dbReference type="PANTHER" id="PTHR31302:SF31">
    <property type="entry name" value="PHOSPHODIESTERASE YAEI"/>
    <property type="match status" value="1"/>
</dbReference>
<evidence type="ECO:0000259" key="3">
    <source>
        <dbReference type="Pfam" id="PF00149"/>
    </source>
</evidence>
<reference evidence="4" key="1">
    <citation type="submission" date="2022-11" db="EMBL/GenBank/DDBJ databases">
        <title>Lacrimispora xylanolytica sy1, complete genome.</title>
        <authorList>
            <person name="Choi S."/>
        </authorList>
    </citation>
    <scope>NUCLEOTIDE SEQUENCE</scope>
    <source>
        <strain evidence="4">Sy1</strain>
    </source>
</reference>
<evidence type="ECO:0000256" key="2">
    <source>
        <dbReference type="ARBA" id="ARBA00022801"/>
    </source>
</evidence>
<dbReference type="PANTHER" id="PTHR31302">
    <property type="entry name" value="TRANSMEMBRANE PROTEIN WITH METALLOPHOSPHOESTERASE DOMAIN-RELATED"/>
    <property type="match status" value="1"/>
</dbReference>
<evidence type="ECO:0000313" key="4">
    <source>
        <dbReference type="EMBL" id="WAJ25993.1"/>
    </source>
</evidence>
<keyword evidence="5" id="KW-1185">Reference proteome</keyword>
<dbReference type="InterPro" id="IPR004843">
    <property type="entry name" value="Calcineurin-like_PHP"/>
</dbReference>
<dbReference type="InterPro" id="IPR029052">
    <property type="entry name" value="Metallo-depent_PP-like"/>
</dbReference>
<sequence>MLFAAGVFCLAAIAGFLLRSEYEKEQLSEEHIVLKSDKVRKDHRILFLSDLHNHEFGENNQKLLETIDRISPELILVGGDMLVSKGSADTMVPLSLFEKLADRYPVICGNGNHENRMCWQPEVYGKQYEEYRDGLKNLGVKVLENTTELFGQDLAVTGIDLEYPYYKKFHREELTRERIEKKVGKAEREPFQILLCHSPLYFRGCRSWGADLTLSGHFHGGTIRLPVLGGVMTPQFQFFNPYCAGTFEQDGRYMIVSRGLGTHSINIRFNNKPQLVVVDLKRKT</sequence>
<keyword evidence="2" id="KW-0378">Hydrolase</keyword>
<gene>
    <name evidence="4" type="ORF">OW255_08490</name>
</gene>
<evidence type="ECO:0000313" key="5">
    <source>
        <dbReference type="Proteomes" id="UP001163115"/>
    </source>
</evidence>
<dbReference type="RefSeq" id="WP_268116590.1">
    <property type="nucleotide sequence ID" value="NZ_CP113524.1"/>
</dbReference>
<protein>
    <submittedName>
        <fullName evidence="4">Metallophosphoesterase</fullName>
    </submittedName>
</protein>
<dbReference type="SUPFAM" id="SSF56300">
    <property type="entry name" value="Metallo-dependent phosphatases"/>
    <property type="match status" value="1"/>
</dbReference>
<dbReference type="EMBL" id="CP113524">
    <property type="protein sequence ID" value="WAJ25993.1"/>
    <property type="molecule type" value="Genomic_DNA"/>
</dbReference>
<dbReference type="Proteomes" id="UP001163115">
    <property type="component" value="Chromosome"/>
</dbReference>
<accession>A0ABY7AKL5</accession>
<organism evidence="4 5">
    <name type="scientific">Lacrimispora xylanolytica</name>
    <dbReference type="NCBI Taxonomy" id="29375"/>
    <lineage>
        <taxon>Bacteria</taxon>
        <taxon>Bacillati</taxon>
        <taxon>Bacillota</taxon>
        <taxon>Clostridia</taxon>
        <taxon>Lachnospirales</taxon>
        <taxon>Lachnospiraceae</taxon>
        <taxon>Lacrimispora</taxon>
    </lineage>
</organism>
<dbReference type="Gene3D" id="3.60.21.10">
    <property type="match status" value="1"/>
</dbReference>
<evidence type="ECO:0000256" key="1">
    <source>
        <dbReference type="ARBA" id="ARBA00022723"/>
    </source>
</evidence>
<keyword evidence="1" id="KW-0479">Metal-binding</keyword>
<dbReference type="InterPro" id="IPR051158">
    <property type="entry name" value="Metallophosphoesterase_sf"/>
</dbReference>
<dbReference type="Pfam" id="PF00149">
    <property type="entry name" value="Metallophos"/>
    <property type="match status" value="1"/>
</dbReference>
<name>A0ABY7AKL5_9FIRM</name>
<proteinExistence type="predicted"/>
<feature type="domain" description="Calcineurin-like phosphoesterase" evidence="3">
    <location>
        <begin position="44"/>
        <end position="219"/>
    </location>
</feature>